<keyword evidence="1" id="KW-0812">Transmembrane</keyword>
<feature type="transmembrane region" description="Helical" evidence="1">
    <location>
        <begin position="118"/>
        <end position="136"/>
    </location>
</feature>
<keyword evidence="1" id="KW-1133">Transmembrane helix</keyword>
<feature type="non-terminal residue" evidence="3">
    <location>
        <position position="1"/>
    </location>
</feature>
<feature type="chain" id="PRO_5026915183" evidence="2">
    <location>
        <begin position="24"/>
        <end position="348"/>
    </location>
</feature>
<evidence type="ECO:0000256" key="1">
    <source>
        <dbReference type="SAM" id="Phobius"/>
    </source>
</evidence>
<evidence type="ECO:0000256" key="2">
    <source>
        <dbReference type="SAM" id="SignalP"/>
    </source>
</evidence>
<keyword evidence="2" id="KW-0732">Signal</keyword>
<sequence length="348" mass="36705">RLRPYVALSAVALAFISAPASVAAHERWFVPDDEQTPPDWGDLLSLPVLIAVVASLAVVGALTVAERRLGDPLWPRPAFLQGAEPSAAAILGVQVATTMIFSATRLNLFVPNIDLPENALGIAIAGVMLVAAFSFITGVLARVGAAITVGLVVLGLAFAPWYEVLEQLLFVGIALYLVALGRGVLLGGPRPEGWSLGVVHGLVPHALTILRVTLAISLITLAFTEKLVAVELGEAFLREYPDFNLPKLAGIDWFTDQRFVYAAGIVECVSGAALLSGKLPRVVILALWLPFNAGIVFLPPAELIGHLPVLAIMYVLLVRGPQGIPARGEEAVGASDHKQVTAAQPLIA</sequence>
<dbReference type="EMBL" id="CADCWF010000243">
    <property type="protein sequence ID" value="CAA9569639.1"/>
    <property type="molecule type" value="Genomic_DNA"/>
</dbReference>
<protein>
    <submittedName>
        <fullName evidence="3">Uncharacterized protein</fullName>
    </submittedName>
</protein>
<dbReference type="AlphaFoldDB" id="A0A6J4VBL6"/>
<gene>
    <name evidence="3" type="ORF">AVDCRST_MAG59-3376</name>
</gene>
<accession>A0A6J4VBL6</accession>
<feature type="transmembrane region" description="Helical" evidence="1">
    <location>
        <begin position="168"/>
        <end position="186"/>
    </location>
</feature>
<feature type="transmembrane region" description="Helical" evidence="1">
    <location>
        <begin position="198"/>
        <end position="223"/>
    </location>
</feature>
<feature type="signal peptide" evidence="2">
    <location>
        <begin position="1"/>
        <end position="23"/>
    </location>
</feature>
<feature type="transmembrane region" description="Helical" evidence="1">
    <location>
        <begin position="48"/>
        <end position="65"/>
    </location>
</feature>
<reference evidence="3" key="1">
    <citation type="submission" date="2020-02" db="EMBL/GenBank/DDBJ databases">
        <authorList>
            <person name="Meier V. D."/>
        </authorList>
    </citation>
    <scope>NUCLEOTIDE SEQUENCE</scope>
    <source>
        <strain evidence="3">AVDCRST_MAG59</strain>
    </source>
</reference>
<feature type="transmembrane region" description="Helical" evidence="1">
    <location>
        <begin position="304"/>
        <end position="320"/>
    </location>
</feature>
<feature type="transmembrane region" description="Helical" evidence="1">
    <location>
        <begin position="86"/>
        <end position="106"/>
    </location>
</feature>
<name>A0A6J4VBL6_9BACT</name>
<proteinExistence type="predicted"/>
<evidence type="ECO:0000313" key="3">
    <source>
        <dbReference type="EMBL" id="CAA9569639.1"/>
    </source>
</evidence>
<feature type="transmembrane region" description="Helical" evidence="1">
    <location>
        <begin position="143"/>
        <end position="162"/>
    </location>
</feature>
<organism evidence="3">
    <name type="scientific">uncultured Thermomicrobiales bacterium</name>
    <dbReference type="NCBI Taxonomy" id="1645740"/>
    <lineage>
        <taxon>Bacteria</taxon>
        <taxon>Pseudomonadati</taxon>
        <taxon>Thermomicrobiota</taxon>
        <taxon>Thermomicrobia</taxon>
        <taxon>Thermomicrobiales</taxon>
        <taxon>environmental samples</taxon>
    </lineage>
</organism>
<keyword evidence="1" id="KW-0472">Membrane</keyword>